<dbReference type="InterPro" id="IPR052631">
    <property type="entry name" value="Paired_homeobox_Bicoid"/>
</dbReference>
<dbReference type="GO" id="GO:1990837">
    <property type="term" value="F:sequence-specific double-stranded DNA binding"/>
    <property type="evidence" value="ECO:0007669"/>
    <property type="project" value="TreeGrafter"/>
</dbReference>
<keyword evidence="4 8" id="KW-0371">Homeobox</keyword>
<feature type="domain" description="OAR" evidence="12">
    <location>
        <begin position="311"/>
        <end position="324"/>
    </location>
</feature>
<dbReference type="Gene3D" id="1.10.10.60">
    <property type="entry name" value="Homeodomain-like"/>
    <property type="match status" value="1"/>
</dbReference>
<feature type="region of interest" description="Disordered" evidence="10">
    <location>
        <begin position="124"/>
        <end position="157"/>
    </location>
</feature>
<dbReference type="InterPro" id="IPR001356">
    <property type="entry name" value="HD"/>
</dbReference>
<dbReference type="InterPro" id="IPR009057">
    <property type="entry name" value="Homeodomain-like_sf"/>
</dbReference>
<evidence type="ECO:0000256" key="2">
    <source>
        <dbReference type="ARBA" id="ARBA00022473"/>
    </source>
</evidence>
<dbReference type="PRINTS" id="PR00031">
    <property type="entry name" value="HTHREPRESSR"/>
</dbReference>
<feature type="compositionally biased region" description="Acidic residues" evidence="10">
    <location>
        <begin position="59"/>
        <end position="75"/>
    </location>
</feature>
<dbReference type="PANTHER" id="PTHR46255:SF3">
    <property type="entry name" value="HOMEOBOX DOMAIN-CONTAINING PROTEIN"/>
    <property type="match status" value="1"/>
</dbReference>
<protein>
    <recommendedName>
        <fullName evidence="7">Homeobox protein unc-4</fullName>
    </recommendedName>
</protein>
<dbReference type="FunFam" id="1.10.10.60:FF:000057">
    <property type="entry name" value="Short stature homeobox 2"/>
    <property type="match status" value="1"/>
</dbReference>
<reference evidence="13 14" key="1">
    <citation type="submission" date="2023-01" db="EMBL/GenBank/DDBJ databases">
        <authorList>
            <person name="Whitehead M."/>
        </authorList>
    </citation>
    <scope>NUCLEOTIDE SEQUENCE [LARGE SCALE GENOMIC DNA]</scope>
</reference>
<dbReference type="Pfam" id="PF00046">
    <property type="entry name" value="Homeodomain"/>
    <property type="match status" value="1"/>
</dbReference>
<feature type="region of interest" description="Disordered" evidence="10">
    <location>
        <begin position="1"/>
        <end position="99"/>
    </location>
</feature>
<evidence type="ECO:0000256" key="6">
    <source>
        <dbReference type="ARBA" id="ARBA00038351"/>
    </source>
</evidence>
<dbReference type="Proteomes" id="UP001160148">
    <property type="component" value="Unassembled WGS sequence"/>
</dbReference>
<dbReference type="InterPro" id="IPR017970">
    <property type="entry name" value="Homeobox_CS"/>
</dbReference>
<evidence type="ECO:0000256" key="10">
    <source>
        <dbReference type="SAM" id="MobiDB-lite"/>
    </source>
</evidence>
<keyword evidence="5 8" id="KW-0539">Nucleus</keyword>
<evidence type="ECO:0000256" key="1">
    <source>
        <dbReference type="ARBA" id="ARBA00004123"/>
    </source>
</evidence>
<dbReference type="InterPro" id="IPR000047">
    <property type="entry name" value="HTH_motif"/>
</dbReference>
<dbReference type="Pfam" id="PF03826">
    <property type="entry name" value="OAR"/>
    <property type="match status" value="1"/>
</dbReference>
<keyword evidence="14" id="KW-1185">Reference proteome</keyword>
<dbReference type="CDD" id="cd00086">
    <property type="entry name" value="homeodomain"/>
    <property type="match status" value="1"/>
</dbReference>
<keyword evidence="3 8" id="KW-0238">DNA-binding</keyword>
<comment type="similarity">
    <text evidence="6">Belongs to the paired homeobox family. Unc-4 subfamily.</text>
</comment>
<dbReference type="GO" id="GO:0000981">
    <property type="term" value="F:DNA-binding transcription factor activity, RNA polymerase II-specific"/>
    <property type="evidence" value="ECO:0007669"/>
    <property type="project" value="InterPro"/>
</dbReference>
<evidence type="ECO:0000256" key="9">
    <source>
        <dbReference type="RuleBase" id="RU000682"/>
    </source>
</evidence>
<dbReference type="EMBL" id="CARXXK010000001">
    <property type="protein sequence ID" value="CAI6348983.1"/>
    <property type="molecule type" value="Genomic_DNA"/>
</dbReference>
<dbReference type="GO" id="GO:0005634">
    <property type="term" value="C:nucleus"/>
    <property type="evidence" value="ECO:0007669"/>
    <property type="project" value="UniProtKB-SubCell"/>
</dbReference>
<keyword evidence="2" id="KW-0217">Developmental protein</keyword>
<evidence type="ECO:0000259" key="11">
    <source>
        <dbReference type="PROSITE" id="PS50071"/>
    </source>
</evidence>
<gene>
    <name evidence="13" type="ORF">MEUPH1_LOCUS5600</name>
</gene>
<feature type="DNA-binding region" description="Homeobox" evidence="8">
    <location>
        <begin position="153"/>
        <end position="212"/>
    </location>
</feature>
<dbReference type="PROSITE" id="PS50803">
    <property type="entry name" value="OAR"/>
    <property type="match status" value="1"/>
</dbReference>
<evidence type="ECO:0000256" key="7">
    <source>
        <dbReference type="ARBA" id="ARBA00069290"/>
    </source>
</evidence>
<dbReference type="PANTHER" id="PTHR46255">
    <property type="entry name" value="SHORT STATURE HOMEOBOX"/>
    <property type="match status" value="1"/>
</dbReference>
<dbReference type="InterPro" id="IPR003654">
    <property type="entry name" value="OAR_dom"/>
</dbReference>
<evidence type="ECO:0000259" key="12">
    <source>
        <dbReference type="PROSITE" id="PS50803"/>
    </source>
</evidence>
<feature type="domain" description="Homeobox" evidence="11">
    <location>
        <begin position="151"/>
        <end position="211"/>
    </location>
</feature>
<evidence type="ECO:0000313" key="14">
    <source>
        <dbReference type="Proteomes" id="UP001160148"/>
    </source>
</evidence>
<comment type="caution">
    <text evidence="13">The sequence shown here is derived from an EMBL/GenBank/DDBJ whole genome shotgun (WGS) entry which is preliminary data.</text>
</comment>
<dbReference type="SUPFAM" id="SSF46689">
    <property type="entry name" value="Homeodomain-like"/>
    <property type="match status" value="1"/>
</dbReference>
<dbReference type="PROSITE" id="PS50071">
    <property type="entry name" value="HOMEOBOX_2"/>
    <property type="match status" value="1"/>
</dbReference>
<feature type="compositionally biased region" description="Polar residues" evidence="10">
    <location>
        <begin position="135"/>
        <end position="151"/>
    </location>
</feature>
<evidence type="ECO:0000256" key="3">
    <source>
        <dbReference type="ARBA" id="ARBA00023125"/>
    </source>
</evidence>
<dbReference type="AlphaFoldDB" id="A0AAV0VX79"/>
<accession>A0AAV0VX79</accession>
<proteinExistence type="inferred from homology"/>
<organism evidence="13 14">
    <name type="scientific">Macrosiphum euphorbiae</name>
    <name type="common">potato aphid</name>
    <dbReference type="NCBI Taxonomy" id="13131"/>
    <lineage>
        <taxon>Eukaryota</taxon>
        <taxon>Metazoa</taxon>
        <taxon>Ecdysozoa</taxon>
        <taxon>Arthropoda</taxon>
        <taxon>Hexapoda</taxon>
        <taxon>Insecta</taxon>
        <taxon>Pterygota</taxon>
        <taxon>Neoptera</taxon>
        <taxon>Paraneoptera</taxon>
        <taxon>Hemiptera</taxon>
        <taxon>Sternorrhyncha</taxon>
        <taxon>Aphidomorpha</taxon>
        <taxon>Aphidoidea</taxon>
        <taxon>Aphididae</taxon>
        <taxon>Macrosiphini</taxon>
        <taxon>Macrosiphum</taxon>
    </lineage>
</organism>
<evidence type="ECO:0000256" key="5">
    <source>
        <dbReference type="ARBA" id="ARBA00023242"/>
    </source>
</evidence>
<dbReference type="SMART" id="SM00389">
    <property type="entry name" value="HOX"/>
    <property type="match status" value="1"/>
</dbReference>
<evidence type="ECO:0000256" key="4">
    <source>
        <dbReference type="ARBA" id="ARBA00023155"/>
    </source>
</evidence>
<sequence>MDSRASSLSPVIDPDDSRSPPVSPAPPAPMTLLQPRQTAVGLMHAHGNHNNNNNNNNNDVDDDEIDDDDDDDIDDDDRRSSGATAKSPHARAPPSPSDHHRALIAGITAAAAAAAAVADFKEPKGDGVEDYRQTFDGSKNNNNKQLNGASNKQRRSRTNFTLEQLNELERLFDETHYPDAFMREELSQRLGLSEARVQVWFQNRRAKCRKHESQMHKGLMMHQNVSTPLEPCRVAPYVNVPRLPQLQFNSSAAAAAAFSAFDPAILTAAQQLHYAVAMGRGVLCPAPYPPGGLSLAALAALHQDRLLTKNSSIADLRLKAKKHAEAISRDQEIV</sequence>
<feature type="compositionally biased region" description="Basic and acidic residues" evidence="10">
    <location>
        <begin position="124"/>
        <end position="133"/>
    </location>
</feature>
<evidence type="ECO:0000313" key="13">
    <source>
        <dbReference type="EMBL" id="CAI6348983.1"/>
    </source>
</evidence>
<dbReference type="PROSITE" id="PS00027">
    <property type="entry name" value="HOMEOBOX_1"/>
    <property type="match status" value="1"/>
</dbReference>
<evidence type="ECO:0000256" key="8">
    <source>
        <dbReference type="PROSITE-ProRule" id="PRU00108"/>
    </source>
</evidence>
<comment type="subcellular location">
    <subcellularLocation>
        <location evidence="1 8 9">Nucleus</location>
    </subcellularLocation>
</comment>
<name>A0AAV0VX79_9HEMI</name>